<accession>A0A284RZG6</accession>
<proteinExistence type="predicted"/>
<protein>
    <submittedName>
        <fullName evidence="1">Uncharacterized protein</fullName>
    </submittedName>
</protein>
<keyword evidence="2" id="KW-1185">Reference proteome</keyword>
<sequence length="109" mass="12093">MAMPRESQAGKAAVAGLSRSSLVRRDRWFGTFLSSTLVFLAVPGEVDASNVSHPNFRDGEWNPKVAVLVKATTSTFTLYPNSLFTFHIIYHWTVIDILSSLFKEPCAES</sequence>
<gene>
    <name evidence="1" type="ORF">ARMOST_17616</name>
</gene>
<dbReference type="EMBL" id="FUEG01000022">
    <property type="protein sequence ID" value="SJL14161.1"/>
    <property type="molecule type" value="Genomic_DNA"/>
</dbReference>
<organism evidence="1 2">
    <name type="scientific">Armillaria ostoyae</name>
    <name type="common">Armillaria root rot fungus</name>
    <dbReference type="NCBI Taxonomy" id="47428"/>
    <lineage>
        <taxon>Eukaryota</taxon>
        <taxon>Fungi</taxon>
        <taxon>Dikarya</taxon>
        <taxon>Basidiomycota</taxon>
        <taxon>Agaricomycotina</taxon>
        <taxon>Agaricomycetes</taxon>
        <taxon>Agaricomycetidae</taxon>
        <taxon>Agaricales</taxon>
        <taxon>Marasmiineae</taxon>
        <taxon>Physalacriaceae</taxon>
        <taxon>Armillaria</taxon>
    </lineage>
</organism>
<dbReference type="Proteomes" id="UP000219338">
    <property type="component" value="Unassembled WGS sequence"/>
</dbReference>
<evidence type="ECO:0000313" key="1">
    <source>
        <dbReference type="EMBL" id="SJL14161.1"/>
    </source>
</evidence>
<evidence type="ECO:0000313" key="2">
    <source>
        <dbReference type="Proteomes" id="UP000219338"/>
    </source>
</evidence>
<reference evidence="2" key="1">
    <citation type="journal article" date="2017" name="Nat. Ecol. Evol.">
        <title>Genome expansion and lineage-specific genetic innovations in the forest pathogenic fungi Armillaria.</title>
        <authorList>
            <person name="Sipos G."/>
            <person name="Prasanna A.N."/>
            <person name="Walter M.C."/>
            <person name="O'Connor E."/>
            <person name="Balint B."/>
            <person name="Krizsan K."/>
            <person name="Kiss B."/>
            <person name="Hess J."/>
            <person name="Varga T."/>
            <person name="Slot J."/>
            <person name="Riley R."/>
            <person name="Boka B."/>
            <person name="Rigling D."/>
            <person name="Barry K."/>
            <person name="Lee J."/>
            <person name="Mihaltcheva S."/>
            <person name="LaButti K."/>
            <person name="Lipzen A."/>
            <person name="Waldron R."/>
            <person name="Moloney N.M."/>
            <person name="Sperisen C."/>
            <person name="Kredics L."/>
            <person name="Vagvoelgyi C."/>
            <person name="Patrignani A."/>
            <person name="Fitzpatrick D."/>
            <person name="Nagy I."/>
            <person name="Doyle S."/>
            <person name="Anderson J.B."/>
            <person name="Grigoriev I.V."/>
            <person name="Gueldener U."/>
            <person name="Muensterkoetter M."/>
            <person name="Nagy L.G."/>
        </authorList>
    </citation>
    <scope>NUCLEOTIDE SEQUENCE [LARGE SCALE GENOMIC DNA]</scope>
    <source>
        <strain evidence="2">C18/9</strain>
    </source>
</reference>
<name>A0A284RZG6_ARMOS</name>
<dbReference type="AlphaFoldDB" id="A0A284RZG6"/>